<feature type="non-terminal residue" evidence="2">
    <location>
        <position position="232"/>
    </location>
</feature>
<reference evidence="3" key="2">
    <citation type="submission" date="2015-01" db="EMBL/GenBank/DDBJ databases">
        <title>Evolutionary Origins and Diversification of the Mycorrhizal Mutualists.</title>
        <authorList>
            <consortium name="DOE Joint Genome Institute"/>
            <consortium name="Mycorrhizal Genomics Consortium"/>
            <person name="Kohler A."/>
            <person name="Kuo A."/>
            <person name="Nagy L.G."/>
            <person name="Floudas D."/>
            <person name="Copeland A."/>
            <person name="Barry K.W."/>
            <person name="Cichocki N."/>
            <person name="Veneault-Fourrey C."/>
            <person name="LaButti K."/>
            <person name="Lindquist E.A."/>
            <person name="Lipzen A."/>
            <person name="Lundell T."/>
            <person name="Morin E."/>
            <person name="Murat C."/>
            <person name="Riley R."/>
            <person name="Ohm R."/>
            <person name="Sun H."/>
            <person name="Tunlid A."/>
            <person name="Henrissat B."/>
            <person name="Grigoriev I.V."/>
            <person name="Hibbett D.S."/>
            <person name="Martin F."/>
        </authorList>
    </citation>
    <scope>NUCLEOTIDE SEQUENCE [LARGE SCALE GENOMIC DNA]</scope>
    <source>
        <strain evidence="3">Ve08.2h10</strain>
    </source>
</reference>
<proteinExistence type="predicted"/>
<reference evidence="2 3" key="1">
    <citation type="submission" date="2014-04" db="EMBL/GenBank/DDBJ databases">
        <authorList>
            <consortium name="DOE Joint Genome Institute"/>
            <person name="Kuo A."/>
            <person name="Kohler A."/>
            <person name="Jargeat P."/>
            <person name="Nagy L.G."/>
            <person name="Floudas D."/>
            <person name="Copeland A."/>
            <person name="Barry K.W."/>
            <person name="Cichocki N."/>
            <person name="Veneault-Fourrey C."/>
            <person name="LaButti K."/>
            <person name="Lindquist E.A."/>
            <person name="Lipzen A."/>
            <person name="Lundell T."/>
            <person name="Morin E."/>
            <person name="Murat C."/>
            <person name="Sun H."/>
            <person name="Tunlid A."/>
            <person name="Henrissat B."/>
            <person name="Grigoriev I.V."/>
            <person name="Hibbett D.S."/>
            <person name="Martin F."/>
            <person name="Nordberg H.P."/>
            <person name="Cantor M.N."/>
            <person name="Hua S.X."/>
        </authorList>
    </citation>
    <scope>NUCLEOTIDE SEQUENCE [LARGE SCALE GENOMIC DNA]</scope>
    <source>
        <strain evidence="2 3">Ve08.2h10</strain>
    </source>
</reference>
<evidence type="ECO:0000256" key="1">
    <source>
        <dbReference type="SAM" id="MobiDB-lite"/>
    </source>
</evidence>
<dbReference type="AlphaFoldDB" id="A0A0D0CNK9"/>
<keyword evidence="3" id="KW-1185">Reference proteome</keyword>
<name>A0A0D0CNK9_9AGAM</name>
<gene>
    <name evidence="2" type="ORF">PAXRUDRAFT_168578</name>
</gene>
<accession>A0A0D0CNK9</accession>
<feature type="compositionally biased region" description="Basic and acidic residues" evidence="1">
    <location>
        <begin position="133"/>
        <end position="155"/>
    </location>
</feature>
<evidence type="ECO:0000313" key="3">
    <source>
        <dbReference type="Proteomes" id="UP000054538"/>
    </source>
</evidence>
<protein>
    <submittedName>
        <fullName evidence="2">Uncharacterized protein</fullName>
    </submittedName>
</protein>
<dbReference type="EMBL" id="KN827261">
    <property type="protein sequence ID" value="KIK76853.1"/>
    <property type="molecule type" value="Genomic_DNA"/>
</dbReference>
<sequence>THTDSNGNPIYQSGVLNLLRDLNLGNDWETLCPQCTENISEGHTIVSEVIQFQQKISLLQGPFTERLKEDCSHLLCITRGWVAAEEEIMRLMGNGQQALEDGLFAGQLGRLQKCLNKHQLAFLEENTALGAQETRKRTQEEGTRENTDSEDDPTHSVHQHTAINVTKRVRVGVSTSYYWMPPPVGLQQPPPSLNSPLLGMSFELPSELDDQYIQDTQDTPWPALADKERRKW</sequence>
<dbReference type="OrthoDB" id="2690122at2759"/>
<evidence type="ECO:0000313" key="2">
    <source>
        <dbReference type="EMBL" id="KIK76853.1"/>
    </source>
</evidence>
<feature type="region of interest" description="Disordered" evidence="1">
    <location>
        <begin position="131"/>
        <end position="159"/>
    </location>
</feature>
<dbReference type="Proteomes" id="UP000054538">
    <property type="component" value="Unassembled WGS sequence"/>
</dbReference>
<organism evidence="2 3">
    <name type="scientific">Paxillus rubicundulus Ve08.2h10</name>
    <dbReference type="NCBI Taxonomy" id="930991"/>
    <lineage>
        <taxon>Eukaryota</taxon>
        <taxon>Fungi</taxon>
        <taxon>Dikarya</taxon>
        <taxon>Basidiomycota</taxon>
        <taxon>Agaricomycotina</taxon>
        <taxon>Agaricomycetes</taxon>
        <taxon>Agaricomycetidae</taxon>
        <taxon>Boletales</taxon>
        <taxon>Paxilineae</taxon>
        <taxon>Paxillaceae</taxon>
        <taxon>Paxillus</taxon>
    </lineage>
</organism>
<dbReference type="InParanoid" id="A0A0D0CNK9"/>
<dbReference type="HOGENOM" id="CLU_1050102_0_0_1"/>